<dbReference type="Gene3D" id="1.25.40.10">
    <property type="entry name" value="Tetratricopeptide repeat domain"/>
    <property type="match status" value="1"/>
</dbReference>
<dbReference type="Pfam" id="PF08238">
    <property type="entry name" value="Sel1"/>
    <property type="match status" value="3"/>
</dbReference>
<dbReference type="SMART" id="SM00671">
    <property type="entry name" value="SEL1"/>
    <property type="match status" value="2"/>
</dbReference>
<proteinExistence type="predicted"/>
<dbReference type="PANTHER" id="PTHR11102">
    <property type="entry name" value="SEL-1-LIKE PROTEIN"/>
    <property type="match status" value="1"/>
</dbReference>
<gene>
    <name evidence="1" type="ORF">NCTC10660_00636</name>
</gene>
<dbReference type="EMBL" id="UGQW01000002">
    <property type="protein sequence ID" value="STZ67162.1"/>
    <property type="molecule type" value="Genomic_DNA"/>
</dbReference>
<dbReference type="PANTHER" id="PTHR11102:SF160">
    <property type="entry name" value="ERAD-ASSOCIATED E3 UBIQUITIN-PROTEIN LIGASE COMPONENT HRD3"/>
    <property type="match status" value="1"/>
</dbReference>
<dbReference type="AlphaFoldDB" id="A0A378TYK8"/>
<reference evidence="1 2" key="1">
    <citation type="submission" date="2018-06" db="EMBL/GenBank/DDBJ databases">
        <authorList>
            <consortium name="Pathogen Informatics"/>
            <person name="Doyle S."/>
        </authorList>
    </citation>
    <scope>NUCLEOTIDE SEQUENCE [LARGE SCALE GENOMIC DNA]</scope>
    <source>
        <strain evidence="1 2">NCTC10660</strain>
    </source>
</reference>
<organism evidence="1 2">
    <name type="scientific">Neisseria elongata</name>
    <dbReference type="NCBI Taxonomy" id="495"/>
    <lineage>
        <taxon>Bacteria</taxon>
        <taxon>Pseudomonadati</taxon>
        <taxon>Pseudomonadota</taxon>
        <taxon>Betaproteobacteria</taxon>
        <taxon>Neisseriales</taxon>
        <taxon>Neisseriaceae</taxon>
        <taxon>Neisseria</taxon>
    </lineage>
</organism>
<evidence type="ECO:0000313" key="2">
    <source>
        <dbReference type="Proteomes" id="UP000254927"/>
    </source>
</evidence>
<dbReference type="SUPFAM" id="SSF81901">
    <property type="entry name" value="HCP-like"/>
    <property type="match status" value="1"/>
</dbReference>
<sequence>MNHRQKIKRFRQRIYALPRVRYRSLNPRCAVQIENNGARWLHAFAVWRKLARRGSSDAEIQAAYFYGIAKCKGKGLPCRFGSLGGRHAEVLATACYRRAAQAGNRQGQYLLACIYHSFGTAGDTAQAIAWYEKSAAQGYGYAACNLACIYADGEGVVADPVLAEHYRRLAHQYLADDADLAELDALVQRECG</sequence>
<dbReference type="Proteomes" id="UP000254927">
    <property type="component" value="Unassembled WGS sequence"/>
</dbReference>
<dbReference type="InterPro" id="IPR006597">
    <property type="entry name" value="Sel1-like"/>
</dbReference>
<dbReference type="GeneID" id="93351640"/>
<dbReference type="InterPro" id="IPR050767">
    <property type="entry name" value="Sel1_AlgK"/>
</dbReference>
<dbReference type="InterPro" id="IPR011990">
    <property type="entry name" value="TPR-like_helical_dom_sf"/>
</dbReference>
<name>A0A378TYK8_NEIEL</name>
<evidence type="ECO:0000313" key="1">
    <source>
        <dbReference type="EMBL" id="STZ67162.1"/>
    </source>
</evidence>
<dbReference type="RefSeq" id="WP_074894053.1">
    <property type="nucleotide sequence ID" value="NZ_CP031252.1"/>
</dbReference>
<protein>
    <submittedName>
        <fullName evidence="1">Sel1 repeat family protein</fullName>
    </submittedName>
</protein>
<accession>A0A378TYK8</accession>